<organism evidence="1 2">
    <name type="scientific">Caenispirillum bisanense</name>
    <dbReference type="NCBI Taxonomy" id="414052"/>
    <lineage>
        <taxon>Bacteria</taxon>
        <taxon>Pseudomonadati</taxon>
        <taxon>Pseudomonadota</taxon>
        <taxon>Alphaproteobacteria</taxon>
        <taxon>Rhodospirillales</taxon>
        <taxon>Novispirillaceae</taxon>
        <taxon>Caenispirillum</taxon>
    </lineage>
</organism>
<dbReference type="Proteomes" id="UP000219621">
    <property type="component" value="Unassembled WGS sequence"/>
</dbReference>
<name>A0A286H0F5_9PROT</name>
<dbReference type="GO" id="GO:0030151">
    <property type="term" value="F:molybdenum ion binding"/>
    <property type="evidence" value="ECO:0007669"/>
    <property type="project" value="InterPro"/>
</dbReference>
<dbReference type="GO" id="GO:0009399">
    <property type="term" value="P:nitrogen fixation"/>
    <property type="evidence" value="ECO:0007669"/>
    <property type="project" value="InterPro"/>
</dbReference>
<dbReference type="OrthoDB" id="192277at2"/>
<gene>
    <name evidence="1" type="ORF">SAMN05421508_11517</name>
</gene>
<protein>
    <submittedName>
        <fullName evidence="1">Nitrogen fixation protein NifQ</fullName>
    </submittedName>
</protein>
<keyword evidence="2" id="KW-1185">Reference proteome</keyword>
<dbReference type="Pfam" id="PF04891">
    <property type="entry name" value="NifQ"/>
    <property type="match status" value="1"/>
</dbReference>
<dbReference type="EMBL" id="OCNJ01000015">
    <property type="protein sequence ID" value="SOE00936.1"/>
    <property type="molecule type" value="Genomic_DNA"/>
</dbReference>
<dbReference type="InterPro" id="IPR006975">
    <property type="entry name" value="NifQ"/>
</dbReference>
<evidence type="ECO:0000313" key="2">
    <source>
        <dbReference type="Proteomes" id="UP000219621"/>
    </source>
</evidence>
<sequence>MTQTVYHRLMASGGLGEYVDRHVFACVLTVCRGDPARTLADGTGLAPDTLTDVVDHFFPGCTDVLRDAPGASAADEEALEEEDLVQLLLDHRSDPNSRTAAWLAVLVARRSLGANHLWQDLGLRDRTELSALLTRHFGPLAAQNTQNMKWKKFFYRQLCGREGIVLCKAPNCEVCTDFAVCFGPEAGDPLTPLAEAQRLAAE</sequence>
<dbReference type="RefSeq" id="WP_097281430.1">
    <property type="nucleotide sequence ID" value="NZ_OCNJ01000015.1"/>
</dbReference>
<accession>A0A286H0F5</accession>
<proteinExistence type="predicted"/>
<reference evidence="1 2" key="1">
    <citation type="submission" date="2017-09" db="EMBL/GenBank/DDBJ databases">
        <authorList>
            <person name="Ehlers B."/>
            <person name="Leendertz F.H."/>
        </authorList>
    </citation>
    <scope>NUCLEOTIDE SEQUENCE [LARGE SCALE GENOMIC DNA]</scope>
    <source>
        <strain evidence="1 2">USBA 140</strain>
    </source>
</reference>
<evidence type="ECO:0000313" key="1">
    <source>
        <dbReference type="EMBL" id="SOE00936.1"/>
    </source>
</evidence>
<dbReference type="AlphaFoldDB" id="A0A286H0F5"/>